<evidence type="ECO:0000256" key="4">
    <source>
        <dbReference type="PROSITE-ProRule" id="PRU00175"/>
    </source>
</evidence>
<protein>
    <recommendedName>
        <fullName evidence="6">RING-type domain-containing protein</fullName>
    </recommendedName>
</protein>
<feature type="region of interest" description="Disordered" evidence="5">
    <location>
        <begin position="583"/>
        <end position="618"/>
    </location>
</feature>
<evidence type="ECO:0000256" key="3">
    <source>
        <dbReference type="ARBA" id="ARBA00022833"/>
    </source>
</evidence>
<keyword evidence="8" id="KW-1185">Reference proteome</keyword>
<feature type="compositionally biased region" description="Polar residues" evidence="5">
    <location>
        <begin position="264"/>
        <end position="279"/>
    </location>
</feature>
<feature type="compositionally biased region" description="Basic residues" evidence="5">
    <location>
        <begin position="357"/>
        <end position="374"/>
    </location>
</feature>
<keyword evidence="3" id="KW-0862">Zinc</keyword>
<feature type="region of interest" description="Disordered" evidence="5">
    <location>
        <begin position="524"/>
        <end position="555"/>
    </location>
</feature>
<feature type="compositionally biased region" description="Low complexity" evidence="5">
    <location>
        <begin position="375"/>
        <end position="386"/>
    </location>
</feature>
<sequence>MNPGNQHHRGMSMQGRYRNGGAGSGSGPALVRSAPSSHNRSSWHSHSHNSHNQLNQHNQQFNNKEYPYRQGSSARYHNGDSGVSSSSNPTVKEVYHGPNNANVAYKPPSHTNRVTQPPPSQSSQPSSSSHFPSDLTLTNHRRPISPPPLRINICGQESSTMRGPLMNLSPSLSVNSELEYRRAPQAANLSALSPNVPMQSSPAYYRQSTLDTPEGRKSESPSRKRRRISRNAQVSASSMNVGSNGGPVSLAGNLENHPGHHQLVNHQQEPTSSTQSPPLMSNAAPWELSAPQRRSPRHHMPVRGSPPIRSRYVRCPDPLFPNGYQFFPTVQQHLHGAHHSLHNSNHNLHSGNLHGLHNTHTHHGLHGHHGHQGHQHPIQQGTGHHPSTGTNNLVVDVNQVGVSGLGVTVSGEAIWPTTGFHPARLSCHLHGTYPTPTTAHPFSYSCQITHHHHHTHYPAGPPPPGHSLITATARGYAAPSGVPTIHAHPPPPVHTTHYTAHHQIPQQREVDPELIDGTHVHYHHPHVHRVGGNGPPGPPPPQPQPPQPMTLSHSYSPPALAAQVASPSPMFLPETRNNQMELMQSRTRRTSVGRNQNRSRQNPHSNWRRGGGAPPMPPPYPAGLLFHFLAMFSNPPLSSYSQTDMSSPENAETENYEALLSLAERLGEAKPRGLTRAEVDQLPSYKFNAETHQGDQTNCVVCMCDFEPPQTLRVLPCSHEFHSKCIDKWLKSNRTCPICRGDAAEYYSSPNGVNGGASSTTSGE</sequence>
<reference evidence="7" key="2">
    <citation type="submission" date="2021-04" db="EMBL/GenBank/DDBJ databases">
        <title>Genome-wide patterns of bracovirus chromosomal integration into multiple host tissues during parasitism.</title>
        <authorList>
            <person name="Chebbi M.A.C."/>
        </authorList>
    </citation>
    <scope>NUCLEOTIDE SEQUENCE</scope>
    <source>
        <tissue evidence="7">Whole body</tissue>
    </source>
</reference>
<feature type="region of interest" description="Disordered" evidence="5">
    <location>
        <begin position="1"/>
        <end position="54"/>
    </location>
</feature>
<accession>A0A8J5QP06</accession>
<feature type="compositionally biased region" description="Polar residues" evidence="5">
    <location>
        <begin position="592"/>
        <end position="605"/>
    </location>
</feature>
<feature type="compositionally biased region" description="Basic residues" evidence="5">
    <location>
        <begin position="1"/>
        <end position="10"/>
    </location>
</feature>
<feature type="compositionally biased region" description="Polar residues" evidence="5">
    <location>
        <begin position="231"/>
        <end position="242"/>
    </location>
</feature>
<feature type="region of interest" description="Disordered" evidence="5">
    <location>
        <begin position="69"/>
        <end position="150"/>
    </location>
</feature>
<feature type="domain" description="RING-type" evidence="6">
    <location>
        <begin position="699"/>
        <end position="740"/>
    </location>
</feature>
<proteinExistence type="predicted"/>
<comment type="caution">
    <text evidence="7">The sequence shown here is derived from an EMBL/GenBank/DDBJ whole genome shotgun (WGS) entry which is preliminary data.</text>
</comment>
<evidence type="ECO:0000256" key="2">
    <source>
        <dbReference type="ARBA" id="ARBA00022771"/>
    </source>
</evidence>
<keyword evidence="1" id="KW-0479">Metal-binding</keyword>
<evidence type="ECO:0000313" key="7">
    <source>
        <dbReference type="EMBL" id="KAG8034016.1"/>
    </source>
</evidence>
<evidence type="ECO:0000256" key="1">
    <source>
        <dbReference type="ARBA" id="ARBA00022723"/>
    </source>
</evidence>
<dbReference type="CDD" id="cd16472">
    <property type="entry name" value="RING-H2_RNF38-like"/>
    <property type="match status" value="1"/>
</dbReference>
<dbReference type="PROSITE" id="PS50089">
    <property type="entry name" value="ZF_RING_2"/>
    <property type="match status" value="1"/>
</dbReference>
<dbReference type="EMBL" id="JAAOIC020000072">
    <property type="protein sequence ID" value="KAG8034016.1"/>
    <property type="molecule type" value="Genomic_DNA"/>
</dbReference>
<dbReference type="GO" id="GO:0016567">
    <property type="term" value="P:protein ubiquitination"/>
    <property type="evidence" value="ECO:0007669"/>
    <property type="project" value="TreeGrafter"/>
</dbReference>
<reference evidence="7" key="1">
    <citation type="submission" date="2020-03" db="EMBL/GenBank/DDBJ databases">
        <authorList>
            <person name="Chebbi M.A."/>
            <person name="Drezen J.M."/>
        </authorList>
    </citation>
    <scope>NUCLEOTIDE SEQUENCE</scope>
    <source>
        <tissue evidence="7">Whole body</tissue>
    </source>
</reference>
<dbReference type="PANTHER" id="PTHR46171">
    <property type="entry name" value="GH10160P"/>
    <property type="match status" value="1"/>
</dbReference>
<gene>
    <name evidence="7" type="ORF">G9C98_008497</name>
</gene>
<dbReference type="OrthoDB" id="8062037at2759"/>
<evidence type="ECO:0000313" key="8">
    <source>
        <dbReference type="Proteomes" id="UP000729913"/>
    </source>
</evidence>
<feature type="region of interest" description="Disordered" evidence="5">
    <location>
        <begin position="191"/>
        <end position="283"/>
    </location>
</feature>
<feature type="compositionally biased region" description="Polar residues" evidence="5">
    <location>
        <begin position="70"/>
        <end position="90"/>
    </location>
</feature>
<dbReference type="Proteomes" id="UP000729913">
    <property type="component" value="Unassembled WGS sequence"/>
</dbReference>
<dbReference type="SMART" id="SM00184">
    <property type="entry name" value="RING"/>
    <property type="match status" value="1"/>
</dbReference>
<organism evidence="7 8">
    <name type="scientific">Cotesia typhae</name>
    <dbReference type="NCBI Taxonomy" id="2053667"/>
    <lineage>
        <taxon>Eukaryota</taxon>
        <taxon>Metazoa</taxon>
        <taxon>Ecdysozoa</taxon>
        <taxon>Arthropoda</taxon>
        <taxon>Hexapoda</taxon>
        <taxon>Insecta</taxon>
        <taxon>Pterygota</taxon>
        <taxon>Neoptera</taxon>
        <taxon>Endopterygota</taxon>
        <taxon>Hymenoptera</taxon>
        <taxon>Apocrita</taxon>
        <taxon>Ichneumonoidea</taxon>
        <taxon>Braconidae</taxon>
        <taxon>Microgastrinae</taxon>
        <taxon>Cotesia</taxon>
    </lineage>
</organism>
<dbReference type="AlphaFoldDB" id="A0A8J5QP06"/>
<dbReference type="InterPro" id="IPR001841">
    <property type="entry name" value="Znf_RING"/>
</dbReference>
<dbReference type="GO" id="GO:0061630">
    <property type="term" value="F:ubiquitin protein ligase activity"/>
    <property type="evidence" value="ECO:0007669"/>
    <property type="project" value="TreeGrafter"/>
</dbReference>
<feature type="compositionally biased region" description="Basic and acidic residues" evidence="5">
    <location>
        <begin position="213"/>
        <end position="222"/>
    </location>
</feature>
<name>A0A8J5QP06_9HYME</name>
<dbReference type="PANTHER" id="PTHR46171:SF3">
    <property type="entry name" value="GH10160P"/>
    <property type="match status" value="1"/>
</dbReference>
<feature type="region of interest" description="Disordered" evidence="5">
    <location>
        <begin position="355"/>
        <end position="388"/>
    </location>
</feature>
<evidence type="ECO:0000256" key="5">
    <source>
        <dbReference type="SAM" id="MobiDB-lite"/>
    </source>
</evidence>
<evidence type="ECO:0000259" key="6">
    <source>
        <dbReference type="PROSITE" id="PS50089"/>
    </source>
</evidence>
<dbReference type="Pfam" id="PF13639">
    <property type="entry name" value="zf-RING_2"/>
    <property type="match status" value="1"/>
</dbReference>
<feature type="compositionally biased region" description="Pro residues" evidence="5">
    <location>
        <begin position="535"/>
        <end position="548"/>
    </location>
</feature>
<dbReference type="GO" id="GO:0008270">
    <property type="term" value="F:zinc ion binding"/>
    <property type="evidence" value="ECO:0007669"/>
    <property type="project" value="UniProtKB-KW"/>
</dbReference>
<keyword evidence="2 4" id="KW-0863">Zinc-finger</keyword>
<feature type="compositionally biased region" description="Polar residues" evidence="5">
    <location>
        <begin position="191"/>
        <end position="211"/>
    </location>
</feature>
<dbReference type="FunFam" id="3.30.40.10:FF:000024">
    <property type="entry name" value="RING finger protein 44 isoform X1"/>
    <property type="match status" value="1"/>
</dbReference>